<evidence type="ECO:0000256" key="2">
    <source>
        <dbReference type="ARBA" id="ARBA00004950"/>
    </source>
</evidence>
<feature type="domain" description="Fumarate reductase/succinate dehydrogenase flavoprotein-like C-terminal" evidence="14">
    <location>
        <begin position="448"/>
        <end position="526"/>
    </location>
</feature>
<evidence type="ECO:0000256" key="9">
    <source>
        <dbReference type="ARBA" id="ARBA00023002"/>
    </source>
</evidence>
<evidence type="ECO:0000256" key="1">
    <source>
        <dbReference type="ARBA" id="ARBA00001974"/>
    </source>
</evidence>
<organism evidence="15 16">
    <name type="scientific">Roseiflexus castenholzii (strain DSM 13941 / HLO8)</name>
    <dbReference type="NCBI Taxonomy" id="383372"/>
    <lineage>
        <taxon>Bacteria</taxon>
        <taxon>Bacillati</taxon>
        <taxon>Chloroflexota</taxon>
        <taxon>Chloroflexia</taxon>
        <taxon>Chloroflexales</taxon>
        <taxon>Roseiflexineae</taxon>
        <taxon>Roseiflexaceae</taxon>
        <taxon>Roseiflexus</taxon>
    </lineage>
</organism>
<sequence length="534" mass="57939">MKTTDVLIIGSGIAGAAAALELARNPRRHITLLTRETDPRESNTRYAQGGIIGRGPGDSADLLVRDILEAGAGASSPRAARLLADEGPRLLEEVLIRAARIEFDRTPNGDLAYGREAAHSRNRILHVGDGTGRAIIDALISAISERPNIEVMTGLTAVDLITSPHHSHNPLAAYEPIVCHGAYVFERERRTVHRTLATFTILATGGLGRLYRNTTNPPGARGDGLAMAHRAGARIVNAEYVQFHPTALAVPGAEGFLISEAVRGEGGLLLTPEGRPFMHTYAPEWKDLAPRDIVARAIHAEMEERGYSYVLLDIASRLSPDAIRARFPNIYATCLRAGVDITREPIPVVPAAHYFCGGVLTDEWGRSSIPNLYAVGEVACTGLHGANRLASTSLLEGLVWGVRAARDIEARLSADPAPILPPAADIPPWDESGLTEDSDPALIQGDMQTIQNIMWHYVGLIRSGDRLSRAIRELRHLQNEIETFYRTTKLSDGLIGLRNAVEAALIIAQAARHNRQSRGCHYRVDAVEVGERLL</sequence>
<protein>
    <recommendedName>
        <fullName evidence="5 11">L-aspartate oxidase</fullName>
        <ecNumber evidence="4 11">1.4.3.16</ecNumber>
    </recommendedName>
</protein>
<dbReference type="PANTHER" id="PTHR42716">
    <property type="entry name" value="L-ASPARTATE OXIDASE"/>
    <property type="match status" value="1"/>
</dbReference>
<feature type="domain" description="FAD-dependent oxidoreductase 2 FAD-binding" evidence="13">
    <location>
        <begin position="5"/>
        <end position="394"/>
    </location>
</feature>
<dbReference type="HOGENOM" id="CLU_014312_3_0_0"/>
<dbReference type="eggNOG" id="COG0029">
    <property type="taxonomic scope" value="Bacteria"/>
</dbReference>
<evidence type="ECO:0000256" key="7">
    <source>
        <dbReference type="ARBA" id="ARBA00022642"/>
    </source>
</evidence>
<dbReference type="GO" id="GO:0005737">
    <property type="term" value="C:cytoplasm"/>
    <property type="evidence" value="ECO:0007669"/>
    <property type="project" value="UniProtKB-SubCell"/>
</dbReference>
<dbReference type="SUPFAM" id="SSF46977">
    <property type="entry name" value="Succinate dehydrogenase/fumarate reductase flavoprotein C-terminal domain"/>
    <property type="match status" value="1"/>
</dbReference>
<comment type="function">
    <text evidence="12">Catalyzes the oxidation of L-aspartate to iminoaspartate.</text>
</comment>
<dbReference type="OrthoDB" id="9806724at2"/>
<dbReference type="UniPathway" id="UPA00253">
    <property type="reaction ID" value="UER00326"/>
</dbReference>
<dbReference type="EMBL" id="CP000804">
    <property type="protein sequence ID" value="ABU57111.1"/>
    <property type="molecule type" value="Genomic_DNA"/>
</dbReference>
<comment type="cofactor">
    <cofactor evidence="1 12">
        <name>FAD</name>
        <dbReference type="ChEBI" id="CHEBI:57692"/>
    </cofactor>
</comment>
<comment type="subcellular location">
    <subcellularLocation>
        <location evidence="12">Cytoplasm</location>
    </subcellularLocation>
</comment>
<dbReference type="InterPro" id="IPR015939">
    <property type="entry name" value="Fum_Rdtase/Succ_DH_flav-like_C"/>
</dbReference>
<evidence type="ECO:0000256" key="11">
    <source>
        <dbReference type="NCBIfam" id="TIGR00551"/>
    </source>
</evidence>
<dbReference type="GO" id="GO:0008734">
    <property type="term" value="F:L-aspartate oxidase activity"/>
    <property type="evidence" value="ECO:0007669"/>
    <property type="project" value="UniProtKB-UniRule"/>
</dbReference>
<gene>
    <name evidence="15" type="ordered locus">Rcas_1003</name>
</gene>
<proteinExistence type="inferred from homology"/>
<evidence type="ECO:0000256" key="5">
    <source>
        <dbReference type="ARBA" id="ARBA00021901"/>
    </source>
</evidence>
<keyword evidence="9 12" id="KW-0560">Oxidoreductase</keyword>
<keyword evidence="8 12" id="KW-0274">FAD</keyword>
<dbReference type="GO" id="GO:0009435">
    <property type="term" value="P:NAD+ biosynthetic process"/>
    <property type="evidence" value="ECO:0007669"/>
    <property type="project" value="UniProtKB-UniPathway"/>
</dbReference>
<dbReference type="SUPFAM" id="SSF56425">
    <property type="entry name" value="Succinate dehydrogenase/fumarate reductase flavoprotein, catalytic domain"/>
    <property type="match status" value="1"/>
</dbReference>
<dbReference type="EC" id="1.4.3.16" evidence="4 11"/>
<dbReference type="Gene3D" id="1.20.58.100">
    <property type="entry name" value="Fumarate reductase/succinate dehydrogenase flavoprotein-like, C-terminal domain"/>
    <property type="match status" value="1"/>
</dbReference>
<accession>A7NI14</accession>
<dbReference type="STRING" id="383372.Rcas_1003"/>
<evidence type="ECO:0000256" key="12">
    <source>
        <dbReference type="RuleBase" id="RU362049"/>
    </source>
</evidence>
<dbReference type="SUPFAM" id="SSF51905">
    <property type="entry name" value="FAD/NAD(P)-binding domain"/>
    <property type="match status" value="1"/>
</dbReference>
<evidence type="ECO:0000256" key="3">
    <source>
        <dbReference type="ARBA" id="ARBA00008562"/>
    </source>
</evidence>
<dbReference type="Pfam" id="PF00890">
    <property type="entry name" value="FAD_binding_2"/>
    <property type="match status" value="1"/>
</dbReference>
<dbReference type="KEGG" id="rca:Rcas_1003"/>
<dbReference type="NCBIfam" id="TIGR00551">
    <property type="entry name" value="nadB"/>
    <property type="match status" value="1"/>
</dbReference>
<dbReference type="InterPro" id="IPR037099">
    <property type="entry name" value="Fum_R/Succ_DH_flav-like_C_sf"/>
</dbReference>
<reference evidence="15 16" key="1">
    <citation type="submission" date="2007-08" db="EMBL/GenBank/DDBJ databases">
        <title>Complete sequence of Roseiflexus castenholzii DSM 13941.</title>
        <authorList>
            <consortium name="US DOE Joint Genome Institute"/>
            <person name="Copeland A."/>
            <person name="Lucas S."/>
            <person name="Lapidus A."/>
            <person name="Barry K."/>
            <person name="Glavina del Rio T."/>
            <person name="Dalin E."/>
            <person name="Tice H."/>
            <person name="Pitluck S."/>
            <person name="Thompson L.S."/>
            <person name="Brettin T."/>
            <person name="Bruce D."/>
            <person name="Detter J.C."/>
            <person name="Han C."/>
            <person name="Tapia R."/>
            <person name="Schmutz J."/>
            <person name="Larimer F."/>
            <person name="Land M."/>
            <person name="Hauser L."/>
            <person name="Kyrpides N."/>
            <person name="Mikhailova N."/>
            <person name="Bryant D.A."/>
            <person name="Hanada S."/>
            <person name="Tsukatani Y."/>
            <person name="Richardson P."/>
        </authorList>
    </citation>
    <scope>NUCLEOTIDE SEQUENCE [LARGE SCALE GENOMIC DNA]</scope>
    <source>
        <strain evidence="16">DSM 13941 / HLO8</strain>
    </source>
</reference>
<comment type="similarity">
    <text evidence="3 12">Belongs to the FAD-dependent oxidoreductase 2 family. NadB subfamily.</text>
</comment>
<evidence type="ECO:0000256" key="4">
    <source>
        <dbReference type="ARBA" id="ARBA00012173"/>
    </source>
</evidence>
<dbReference type="Gene3D" id="3.50.50.60">
    <property type="entry name" value="FAD/NAD(P)-binding domain"/>
    <property type="match status" value="1"/>
</dbReference>
<comment type="pathway">
    <text evidence="2 12">Cofactor biosynthesis; NAD(+) biosynthesis; iminoaspartate from L-aspartate (oxidase route): step 1/1.</text>
</comment>
<evidence type="ECO:0000259" key="13">
    <source>
        <dbReference type="Pfam" id="PF00890"/>
    </source>
</evidence>
<evidence type="ECO:0000256" key="10">
    <source>
        <dbReference type="ARBA" id="ARBA00048305"/>
    </source>
</evidence>
<dbReference type="InterPro" id="IPR005288">
    <property type="entry name" value="NadB"/>
</dbReference>
<dbReference type="FunFam" id="3.90.700.10:FF:000002">
    <property type="entry name" value="L-aspartate oxidase"/>
    <property type="match status" value="1"/>
</dbReference>
<dbReference type="Proteomes" id="UP000000263">
    <property type="component" value="Chromosome"/>
</dbReference>
<keyword evidence="16" id="KW-1185">Reference proteome</keyword>
<dbReference type="PRINTS" id="PR00368">
    <property type="entry name" value="FADPNR"/>
</dbReference>
<evidence type="ECO:0000313" key="15">
    <source>
        <dbReference type="EMBL" id="ABU57111.1"/>
    </source>
</evidence>
<dbReference type="PANTHER" id="PTHR42716:SF2">
    <property type="entry name" value="L-ASPARTATE OXIDASE, CHLOROPLASTIC"/>
    <property type="match status" value="1"/>
</dbReference>
<evidence type="ECO:0000259" key="14">
    <source>
        <dbReference type="Pfam" id="PF02910"/>
    </source>
</evidence>
<dbReference type="Pfam" id="PF02910">
    <property type="entry name" value="Succ_DH_flav_C"/>
    <property type="match status" value="1"/>
</dbReference>
<evidence type="ECO:0000256" key="6">
    <source>
        <dbReference type="ARBA" id="ARBA00022630"/>
    </source>
</evidence>
<name>A7NI14_ROSCS</name>
<dbReference type="AlphaFoldDB" id="A7NI14"/>
<comment type="catalytic activity">
    <reaction evidence="10">
        <text>L-aspartate + O2 = iminosuccinate + H2O2</text>
        <dbReference type="Rhea" id="RHEA:25876"/>
        <dbReference type="ChEBI" id="CHEBI:15379"/>
        <dbReference type="ChEBI" id="CHEBI:16240"/>
        <dbReference type="ChEBI" id="CHEBI:29991"/>
        <dbReference type="ChEBI" id="CHEBI:77875"/>
        <dbReference type="EC" id="1.4.3.16"/>
    </reaction>
    <physiologicalReaction direction="left-to-right" evidence="10">
        <dbReference type="Rhea" id="RHEA:25877"/>
    </physiologicalReaction>
</comment>
<evidence type="ECO:0000256" key="8">
    <source>
        <dbReference type="ARBA" id="ARBA00022827"/>
    </source>
</evidence>
<keyword evidence="6 12" id="KW-0285">Flavoprotein</keyword>
<dbReference type="InterPro" id="IPR003953">
    <property type="entry name" value="FAD-dep_OxRdtase_2_FAD-bd"/>
</dbReference>
<dbReference type="Gene3D" id="3.90.700.10">
    <property type="entry name" value="Succinate dehydrogenase/fumarate reductase flavoprotein, catalytic domain"/>
    <property type="match status" value="1"/>
</dbReference>
<keyword evidence="7 12" id="KW-0662">Pyridine nucleotide biosynthesis</keyword>
<dbReference type="RefSeq" id="WP_012119541.1">
    <property type="nucleotide sequence ID" value="NC_009767.1"/>
</dbReference>
<dbReference type="InterPro" id="IPR027477">
    <property type="entry name" value="Succ_DH/fumarate_Rdtase_cat_sf"/>
</dbReference>
<dbReference type="GO" id="GO:0033765">
    <property type="term" value="F:steroid dehydrogenase activity, acting on the CH-CH group of donors"/>
    <property type="evidence" value="ECO:0007669"/>
    <property type="project" value="UniProtKB-ARBA"/>
</dbReference>
<dbReference type="InterPro" id="IPR036188">
    <property type="entry name" value="FAD/NAD-bd_sf"/>
</dbReference>
<evidence type="ECO:0000313" key="16">
    <source>
        <dbReference type="Proteomes" id="UP000000263"/>
    </source>
</evidence>